<feature type="non-terminal residue" evidence="1">
    <location>
        <position position="212"/>
    </location>
</feature>
<reference evidence="1" key="1">
    <citation type="submission" date="2021-02" db="EMBL/GenBank/DDBJ databases">
        <authorList>
            <person name="Dougan E. K."/>
            <person name="Rhodes N."/>
            <person name="Thang M."/>
            <person name="Chan C."/>
        </authorList>
    </citation>
    <scope>NUCLEOTIDE SEQUENCE</scope>
</reference>
<sequence length="212" mass="23790">ASRCMCLAAVRVTLTHPAGWCWPSGKVEHISFKTSSINFRGGSVTPTWPQLSKWRDLRLSTDLGWRAPAVLTHNFARSLQWTGTCWEARVNHGQDTGVALVTLMLALVLLRELLGRMQSLQPSLVIKDFLVATPSILLAHENALRAKRRLAPLTTWHLVDYEDMWKQRHHVLPELDESCVFDLSQNPKKRFCAASNATCAQAAHMPLDPCAE</sequence>
<evidence type="ECO:0000313" key="1">
    <source>
        <dbReference type="EMBL" id="CAE7890124.1"/>
    </source>
</evidence>
<name>A0A813B4T1_9DINO</name>
<comment type="caution">
    <text evidence="1">The sequence shown here is derived from an EMBL/GenBank/DDBJ whole genome shotgun (WGS) entry which is preliminary data.</text>
</comment>
<organism evidence="1 2">
    <name type="scientific">Symbiodinium necroappetens</name>
    <dbReference type="NCBI Taxonomy" id="1628268"/>
    <lineage>
        <taxon>Eukaryota</taxon>
        <taxon>Sar</taxon>
        <taxon>Alveolata</taxon>
        <taxon>Dinophyceae</taxon>
        <taxon>Suessiales</taxon>
        <taxon>Symbiodiniaceae</taxon>
        <taxon>Symbiodinium</taxon>
    </lineage>
</organism>
<accession>A0A813B4T1</accession>
<dbReference type="EMBL" id="CAJNJA010066698">
    <property type="protein sequence ID" value="CAE7890124.1"/>
    <property type="molecule type" value="Genomic_DNA"/>
</dbReference>
<gene>
    <name evidence="1" type="ORF">SNEC2469_LOCUS29547</name>
</gene>
<keyword evidence="2" id="KW-1185">Reference proteome</keyword>
<protein>
    <submittedName>
        <fullName evidence="1">Uncharacterized protein</fullName>
    </submittedName>
</protein>
<dbReference type="OrthoDB" id="445133at2759"/>
<proteinExistence type="predicted"/>
<dbReference type="Proteomes" id="UP000601435">
    <property type="component" value="Unassembled WGS sequence"/>
</dbReference>
<evidence type="ECO:0000313" key="2">
    <source>
        <dbReference type="Proteomes" id="UP000601435"/>
    </source>
</evidence>
<feature type="non-terminal residue" evidence="1">
    <location>
        <position position="1"/>
    </location>
</feature>
<dbReference type="AlphaFoldDB" id="A0A813B4T1"/>